<dbReference type="GO" id="GO:0003690">
    <property type="term" value="F:double-stranded DNA binding"/>
    <property type="evidence" value="ECO:0007669"/>
    <property type="project" value="InterPro"/>
</dbReference>
<dbReference type="FunFam" id="1.10.10.10:FF:000026">
    <property type="entry name" value="HTH-type transcriptional regulator IscR"/>
    <property type="match status" value="1"/>
</dbReference>
<dbReference type="EMBL" id="FOSC01000010">
    <property type="protein sequence ID" value="SFK11032.1"/>
    <property type="molecule type" value="Genomic_DNA"/>
</dbReference>
<sequence>MKLTTKGRYAVTAMLDLALHATEGPVSLADISARQEISLSYLEQLFSRLRRHSLVISVRGPGGGYRLSRSADEVFIAEVVDAVSESLDTTRCGNKGDCQNGEKCLTHHLWSDLSDRIHNFLSEISLGDLMRKREIRNVADRQNQKQSEAVNTRRLIDQASA</sequence>
<dbReference type="NCBIfam" id="TIGR00738">
    <property type="entry name" value="rrf2_super"/>
    <property type="match status" value="1"/>
</dbReference>
<gene>
    <name evidence="3" type="ORF">SAMN05216429_110141</name>
</gene>
<name>A0A1I3WU55_9GAMM</name>
<dbReference type="PROSITE" id="PS01332">
    <property type="entry name" value="HTH_RRF2_1"/>
    <property type="match status" value="1"/>
</dbReference>
<dbReference type="InterPro" id="IPR000944">
    <property type="entry name" value="Tscrpt_reg_Rrf2"/>
</dbReference>
<proteinExistence type="predicted"/>
<protein>
    <submittedName>
        <fullName evidence="3">Transcriptional regulator, BadM/Rrf2 family</fullName>
    </submittedName>
</protein>
<dbReference type="InterPro" id="IPR030489">
    <property type="entry name" value="TR_Rrf2-type_CS"/>
</dbReference>
<evidence type="ECO:0000256" key="2">
    <source>
        <dbReference type="SAM" id="MobiDB-lite"/>
    </source>
</evidence>
<dbReference type="RefSeq" id="WP_091705880.1">
    <property type="nucleotide sequence ID" value="NZ_BMYN01000006.1"/>
</dbReference>
<dbReference type="SUPFAM" id="SSF46785">
    <property type="entry name" value="Winged helix' DNA-binding domain"/>
    <property type="match status" value="1"/>
</dbReference>
<dbReference type="GO" id="GO:0005829">
    <property type="term" value="C:cytosol"/>
    <property type="evidence" value="ECO:0007669"/>
    <property type="project" value="TreeGrafter"/>
</dbReference>
<dbReference type="Pfam" id="PF02082">
    <property type="entry name" value="Rrf2"/>
    <property type="match status" value="1"/>
</dbReference>
<dbReference type="OrthoDB" id="9808360at2"/>
<dbReference type="InterPro" id="IPR036388">
    <property type="entry name" value="WH-like_DNA-bd_sf"/>
</dbReference>
<dbReference type="PROSITE" id="PS51197">
    <property type="entry name" value="HTH_RRF2_2"/>
    <property type="match status" value="1"/>
</dbReference>
<dbReference type="AlphaFoldDB" id="A0A1I3WU55"/>
<feature type="region of interest" description="Disordered" evidence="2">
    <location>
        <begin position="140"/>
        <end position="161"/>
    </location>
</feature>
<dbReference type="Gene3D" id="1.10.10.10">
    <property type="entry name" value="Winged helix-like DNA-binding domain superfamily/Winged helix DNA-binding domain"/>
    <property type="match status" value="1"/>
</dbReference>
<dbReference type="InterPro" id="IPR036390">
    <property type="entry name" value="WH_DNA-bd_sf"/>
</dbReference>
<dbReference type="Proteomes" id="UP000199445">
    <property type="component" value="Unassembled WGS sequence"/>
</dbReference>
<evidence type="ECO:0000256" key="1">
    <source>
        <dbReference type="ARBA" id="ARBA00023125"/>
    </source>
</evidence>
<organism evidence="3 4">
    <name type="scientific">Marinobacter persicus</name>
    <dbReference type="NCBI Taxonomy" id="930118"/>
    <lineage>
        <taxon>Bacteria</taxon>
        <taxon>Pseudomonadati</taxon>
        <taxon>Pseudomonadota</taxon>
        <taxon>Gammaproteobacteria</taxon>
        <taxon>Pseudomonadales</taxon>
        <taxon>Marinobacteraceae</taxon>
        <taxon>Marinobacter</taxon>
    </lineage>
</organism>
<accession>A0A1I3WU55</accession>
<keyword evidence="4" id="KW-1185">Reference proteome</keyword>
<dbReference type="GO" id="GO:0003700">
    <property type="term" value="F:DNA-binding transcription factor activity"/>
    <property type="evidence" value="ECO:0007669"/>
    <property type="project" value="InterPro"/>
</dbReference>
<dbReference type="InterPro" id="IPR010242">
    <property type="entry name" value="TF_HTH_IscR"/>
</dbReference>
<evidence type="ECO:0000313" key="4">
    <source>
        <dbReference type="Proteomes" id="UP000199445"/>
    </source>
</evidence>
<keyword evidence="1" id="KW-0238">DNA-binding</keyword>
<dbReference type="PANTHER" id="PTHR33221">
    <property type="entry name" value="WINGED HELIX-TURN-HELIX TRANSCRIPTIONAL REGULATOR, RRF2 FAMILY"/>
    <property type="match status" value="1"/>
</dbReference>
<reference evidence="3 4" key="1">
    <citation type="submission" date="2016-10" db="EMBL/GenBank/DDBJ databases">
        <authorList>
            <person name="de Groot N.N."/>
        </authorList>
    </citation>
    <scope>NUCLEOTIDE SEQUENCE [LARGE SCALE GENOMIC DNA]</scope>
    <source>
        <strain evidence="3 4">IBRC-M 10445</strain>
    </source>
</reference>
<dbReference type="PANTHER" id="PTHR33221:SF5">
    <property type="entry name" value="HTH-TYPE TRANSCRIPTIONAL REGULATOR ISCR"/>
    <property type="match status" value="1"/>
</dbReference>
<evidence type="ECO:0000313" key="3">
    <source>
        <dbReference type="EMBL" id="SFK11032.1"/>
    </source>
</evidence>
<dbReference type="NCBIfam" id="TIGR02010">
    <property type="entry name" value="IscR"/>
    <property type="match status" value="1"/>
</dbReference>